<dbReference type="EMBL" id="ACPB03001249">
    <property type="status" value="NOT_ANNOTATED_CDS"/>
    <property type="molecule type" value="Genomic_DNA"/>
</dbReference>
<dbReference type="SMART" id="SM00333">
    <property type="entry name" value="TUDOR"/>
    <property type="match status" value="1"/>
</dbReference>
<dbReference type="InParanoid" id="T1HI53"/>
<proteinExistence type="predicted"/>
<name>T1HI53_RHOPR</name>
<evidence type="ECO:0000313" key="1">
    <source>
        <dbReference type="EnsemblMetazoa" id="RPRC003726-PA"/>
    </source>
</evidence>
<accession>T1HI53</accession>
<keyword evidence="2" id="KW-1185">Reference proteome</keyword>
<dbReference type="PANTHER" id="PTHR22948:SF76">
    <property type="entry name" value="FI20010P1-RELATED"/>
    <property type="match status" value="1"/>
</dbReference>
<dbReference type="eggNOG" id="KOG2039">
    <property type="taxonomic scope" value="Eukaryota"/>
</dbReference>
<dbReference type="HOGENOM" id="CLU_640272_0_0_1"/>
<dbReference type="InterPro" id="IPR035437">
    <property type="entry name" value="SNase_OB-fold_sf"/>
</dbReference>
<dbReference type="STRING" id="13249.T1HI53"/>
<dbReference type="Gene3D" id="2.40.50.90">
    <property type="match status" value="1"/>
</dbReference>
<dbReference type="Proteomes" id="UP000015103">
    <property type="component" value="Unassembled WGS sequence"/>
</dbReference>
<dbReference type="VEuPathDB" id="VectorBase:RPRC003726"/>
<dbReference type="PROSITE" id="PS50304">
    <property type="entry name" value="TUDOR"/>
    <property type="match status" value="1"/>
</dbReference>
<dbReference type="InterPro" id="IPR002999">
    <property type="entry name" value="Tudor"/>
</dbReference>
<reference evidence="1" key="1">
    <citation type="submission" date="2015-05" db="UniProtKB">
        <authorList>
            <consortium name="EnsemblMetazoa"/>
        </authorList>
    </citation>
    <scope>IDENTIFICATION</scope>
</reference>
<evidence type="ECO:0000313" key="2">
    <source>
        <dbReference type="Proteomes" id="UP000015103"/>
    </source>
</evidence>
<dbReference type="AlphaFoldDB" id="T1HI53"/>
<dbReference type="SUPFAM" id="SSF63748">
    <property type="entry name" value="Tudor/PWWP/MBT"/>
    <property type="match status" value="1"/>
</dbReference>
<protein>
    <submittedName>
        <fullName evidence="1">Tudor domain-containing protein</fullName>
    </submittedName>
</protein>
<sequence>MVIMETNVFFYFNSIFYDDVEENYRMHENIIKPGQVCCVRFHLDNRWYRSKILEIQDKNKIKVSYVDYGTINWESQDSLRLLHKKFIEDPVHVVRAKLHNLQPVNHKTEWDNEVNYFLFEILYQKTFYACILEANEIPVISVMLIDTSQDEDVNINDILIQKGFARCSAILSINKVKDDADFERHEVYQKDYCGDVSDLLAGILQKILPVWLTLGAPMDAEGIRGLFKEIEESAESGNKNKPLNTCCSSHFIRSMFLKDVTLLKNESPLETVIENGNMESNVTMQTSHLSLSESQLMGIGDCSENIQSVKSRRKGGFDFYPNFPSKKDSCASSVISSRNLSPRSGLICPLQCERDEKKFVFEAELDDGRTLIVVQLVNQTYVVQEQILRDFTNGIPFMLLKHRANKFTDQSENVTITSTSHPGIYRSLK</sequence>
<dbReference type="Gene3D" id="2.30.30.140">
    <property type="match status" value="1"/>
</dbReference>
<dbReference type="PANTHER" id="PTHR22948">
    <property type="entry name" value="TUDOR DOMAIN CONTAINING PROTEIN"/>
    <property type="match status" value="1"/>
</dbReference>
<dbReference type="InterPro" id="IPR050621">
    <property type="entry name" value="Tudor_domain_containing"/>
</dbReference>
<dbReference type="GO" id="GO:0005737">
    <property type="term" value="C:cytoplasm"/>
    <property type="evidence" value="ECO:0007669"/>
    <property type="project" value="UniProtKB-ARBA"/>
</dbReference>
<dbReference type="EnsemblMetazoa" id="RPRC003726-RA">
    <property type="protein sequence ID" value="RPRC003726-PA"/>
    <property type="gene ID" value="RPRC003726"/>
</dbReference>
<organism evidence="1 2">
    <name type="scientific">Rhodnius prolixus</name>
    <name type="common">Triatomid bug</name>
    <dbReference type="NCBI Taxonomy" id="13249"/>
    <lineage>
        <taxon>Eukaryota</taxon>
        <taxon>Metazoa</taxon>
        <taxon>Ecdysozoa</taxon>
        <taxon>Arthropoda</taxon>
        <taxon>Hexapoda</taxon>
        <taxon>Insecta</taxon>
        <taxon>Pterygota</taxon>
        <taxon>Neoptera</taxon>
        <taxon>Paraneoptera</taxon>
        <taxon>Hemiptera</taxon>
        <taxon>Heteroptera</taxon>
        <taxon>Panheteroptera</taxon>
        <taxon>Cimicomorpha</taxon>
        <taxon>Reduviidae</taxon>
        <taxon>Triatominae</taxon>
        <taxon>Rhodnius</taxon>
    </lineage>
</organism>
<dbReference type="Pfam" id="PF00567">
    <property type="entry name" value="TUDOR"/>
    <property type="match status" value="1"/>
</dbReference>